<dbReference type="Gene3D" id="3.40.50.1970">
    <property type="match status" value="1"/>
</dbReference>
<accession>A0A4Q4ZKW5</accession>
<dbReference type="EMBL" id="SDKM01000002">
    <property type="protein sequence ID" value="RYP88698.1"/>
    <property type="molecule type" value="Genomic_DNA"/>
</dbReference>
<proteinExistence type="predicted"/>
<dbReference type="SMART" id="SM01001">
    <property type="entry name" value="AIRC"/>
    <property type="match status" value="1"/>
</dbReference>
<name>A0A4Q4ZKW5_9ACTN</name>
<dbReference type="PANTHER" id="PTHR43064">
    <property type="entry name" value="PHOSPHORIBOSYLAMINOIMIDAZOLE CARBOXYLASE-RELATED"/>
    <property type="match status" value="1"/>
</dbReference>
<dbReference type="NCBIfam" id="NF033503">
    <property type="entry name" value="LarB"/>
    <property type="match status" value="1"/>
</dbReference>
<dbReference type="Pfam" id="PF00731">
    <property type="entry name" value="AIRC"/>
    <property type="match status" value="1"/>
</dbReference>
<dbReference type="PANTHER" id="PTHR43064:SF1">
    <property type="entry name" value="SLL1489 PROTEIN"/>
    <property type="match status" value="1"/>
</dbReference>
<dbReference type="GO" id="GO:0006189">
    <property type="term" value="P:'de novo' IMP biosynthetic process"/>
    <property type="evidence" value="ECO:0007669"/>
    <property type="project" value="InterPro"/>
</dbReference>
<evidence type="ECO:0000313" key="3">
    <source>
        <dbReference type="Proteomes" id="UP000295198"/>
    </source>
</evidence>
<feature type="domain" description="PurE" evidence="1">
    <location>
        <begin position="94"/>
        <end position="226"/>
    </location>
</feature>
<organism evidence="2 3">
    <name type="scientific">Nocardioides guangzhouensis</name>
    <dbReference type="NCBI Taxonomy" id="2497878"/>
    <lineage>
        <taxon>Bacteria</taxon>
        <taxon>Bacillati</taxon>
        <taxon>Actinomycetota</taxon>
        <taxon>Actinomycetes</taxon>
        <taxon>Propionibacteriales</taxon>
        <taxon>Nocardioidaceae</taxon>
        <taxon>Nocardioides</taxon>
    </lineage>
</organism>
<dbReference type="Proteomes" id="UP000295198">
    <property type="component" value="Unassembled WGS sequence"/>
</dbReference>
<dbReference type="InterPro" id="IPR000031">
    <property type="entry name" value="PurE_dom"/>
</dbReference>
<sequence>MHEQEDRTADLGFARVDLDRAARTGDAEVVYGAGKTPEQLVAILSTLHAKHPERAVLATRLSDEALHAVGDLEDAEIHLSARAVTLGPFPEPRGTVTVVSAGTSDLPVAAEAVLTARVHGAGVEEIHDVGVAGLHRLLGVRDRLADADCLVVVAGMEGALPSVVGGLTGVPLVAVPTSVGYGASLGGVAALLTMLNSCAPGVTVVNIDNGYGAGVFAARVARNAAPRKRA</sequence>
<evidence type="ECO:0000259" key="1">
    <source>
        <dbReference type="SMART" id="SM01001"/>
    </source>
</evidence>
<gene>
    <name evidence="2" type="primary">larB</name>
    <name evidence="2" type="ORF">EKO23_02110</name>
</gene>
<keyword evidence="3" id="KW-1185">Reference proteome</keyword>
<dbReference type="GO" id="GO:0016787">
    <property type="term" value="F:hydrolase activity"/>
    <property type="evidence" value="ECO:0007669"/>
    <property type="project" value="InterPro"/>
</dbReference>
<reference evidence="2 3" key="1">
    <citation type="submission" date="2019-01" db="EMBL/GenBank/DDBJ databases">
        <title>Nocardioides guangzhouensis sp. nov., an actinobacterium isolated from soil.</title>
        <authorList>
            <person name="Fu Y."/>
            <person name="Cai Y."/>
            <person name="Lin Z."/>
            <person name="Chen P."/>
        </authorList>
    </citation>
    <scope>NUCLEOTIDE SEQUENCE [LARGE SCALE GENOMIC DNA]</scope>
    <source>
        <strain evidence="2 3">130</strain>
    </source>
</reference>
<evidence type="ECO:0000313" key="2">
    <source>
        <dbReference type="EMBL" id="RYP88698.1"/>
    </source>
</evidence>
<dbReference type="InterPro" id="IPR039476">
    <property type="entry name" value="P2CMN_synthase_LarB"/>
</dbReference>
<comment type="caution">
    <text evidence="2">The sequence shown here is derived from an EMBL/GenBank/DDBJ whole genome shotgun (WGS) entry which is preliminary data.</text>
</comment>
<dbReference type="OrthoDB" id="9782511at2"/>
<dbReference type="SUPFAM" id="SSF52255">
    <property type="entry name" value="N5-CAIR mutase (phosphoribosylaminoimidazole carboxylase, PurE)"/>
    <property type="match status" value="1"/>
</dbReference>
<dbReference type="RefSeq" id="WP_134713583.1">
    <property type="nucleotide sequence ID" value="NZ_SDKM01000002.1"/>
</dbReference>
<dbReference type="AlphaFoldDB" id="A0A4Q4ZKW5"/>
<protein>
    <submittedName>
        <fullName evidence="2">Nickel pincer cofactor biosynthesis protein LarB</fullName>
    </submittedName>
</protein>